<keyword evidence="2" id="KW-1185">Reference proteome</keyword>
<dbReference type="VEuPathDB" id="FungiDB:LEMA_P014760.1"/>
<name>E5A9K5_LEPMJ</name>
<sequence length="40" mass="4777">MCSMVIDRYREREREREREINIGEDGEGPWCGGQTNELVY</sequence>
<gene>
    <name evidence="1" type="ORF">LEMA_P014760.1</name>
</gene>
<accession>E5A9K5</accession>
<dbReference type="AlphaFoldDB" id="E5A9K5"/>
<evidence type="ECO:0000313" key="2">
    <source>
        <dbReference type="Proteomes" id="UP000002668"/>
    </source>
</evidence>
<protein>
    <submittedName>
        <fullName evidence="1">Predicted protein</fullName>
    </submittedName>
</protein>
<dbReference type="HOGENOM" id="CLU_3299542_0_0_1"/>
<dbReference type="EMBL" id="FP929138">
    <property type="protein sequence ID" value="CBY00346.1"/>
    <property type="molecule type" value="Genomic_DNA"/>
</dbReference>
<dbReference type="Proteomes" id="UP000002668">
    <property type="component" value="Genome"/>
</dbReference>
<proteinExistence type="predicted"/>
<organism evidence="2">
    <name type="scientific">Leptosphaeria maculans (strain JN3 / isolate v23.1.3 / race Av1-4-5-6-7-8)</name>
    <name type="common">Blackleg fungus</name>
    <name type="synonym">Phoma lingam</name>
    <dbReference type="NCBI Taxonomy" id="985895"/>
    <lineage>
        <taxon>Eukaryota</taxon>
        <taxon>Fungi</taxon>
        <taxon>Dikarya</taxon>
        <taxon>Ascomycota</taxon>
        <taxon>Pezizomycotina</taxon>
        <taxon>Dothideomycetes</taxon>
        <taxon>Pleosporomycetidae</taxon>
        <taxon>Pleosporales</taxon>
        <taxon>Pleosporineae</taxon>
        <taxon>Leptosphaeriaceae</taxon>
        <taxon>Plenodomus</taxon>
        <taxon>Plenodomus lingam/Leptosphaeria maculans species complex</taxon>
    </lineage>
</organism>
<dbReference type="InParanoid" id="E5A9K5"/>
<evidence type="ECO:0000313" key="1">
    <source>
        <dbReference type="EMBL" id="CBY00346.1"/>
    </source>
</evidence>
<reference evidence="2" key="1">
    <citation type="journal article" date="2011" name="Nat. Commun.">
        <title>Effector diversification within compartments of the Leptosphaeria maculans genome affected by Repeat-Induced Point mutations.</title>
        <authorList>
            <person name="Rouxel T."/>
            <person name="Grandaubert J."/>
            <person name="Hane J.K."/>
            <person name="Hoede C."/>
            <person name="van de Wouw A.P."/>
            <person name="Couloux A."/>
            <person name="Dominguez V."/>
            <person name="Anthouard V."/>
            <person name="Bally P."/>
            <person name="Bourras S."/>
            <person name="Cozijnsen A.J."/>
            <person name="Ciuffetti L.M."/>
            <person name="Degrave A."/>
            <person name="Dilmaghani A."/>
            <person name="Duret L."/>
            <person name="Fudal I."/>
            <person name="Goodwin S.B."/>
            <person name="Gout L."/>
            <person name="Glaser N."/>
            <person name="Linglin J."/>
            <person name="Kema G.H.J."/>
            <person name="Lapalu N."/>
            <person name="Lawrence C.B."/>
            <person name="May K."/>
            <person name="Meyer M."/>
            <person name="Ollivier B."/>
            <person name="Poulain J."/>
            <person name="Schoch C.L."/>
            <person name="Simon A."/>
            <person name="Spatafora J.W."/>
            <person name="Stachowiak A."/>
            <person name="Turgeon B.G."/>
            <person name="Tyler B.M."/>
            <person name="Vincent D."/>
            <person name="Weissenbach J."/>
            <person name="Amselem J."/>
            <person name="Quesneville H."/>
            <person name="Oliver R.P."/>
            <person name="Wincker P."/>
            <person name="Balesdent M.-H."/>
            <person name="Howlett B.J."/>
        </authorList>
    </citation>
    <scope>NUCLEOTIDE SEQUENCE [LARGE SCALE GENOMIC DNA]</scope>
    <source>
        <strain evidence="2">JN3 / isolate v23.1.3 / race Av1-4-5-6-7-8</strain>
    </source>
</reference>